<keyword evidence="3" id="KW-1185">Reference proteome</keyword>
<dbReference type="AlphaFoldDB" id="A0A518B0B6"/>
<evidence type="ECO:0000256" key="1">
    <source>
        <dbReference type="SAM" id="MobiDB-lite"/>
    </source>
</evidence>
<name>A0A518B0B6_9BACT</name>
<feature type="region of interest" description="Disordered" evidence="1">
    <location>
        <begin position="50"/>
        <end position="79"/>
    </location>
</feature>
<evidence type="ECO:0000313" key="2">
    <source>
        <dbReference type="EMBL" id="QDU60410.1"/>
    </source>
</evidence>
<sequence>MSAGFLLSFDNQSRTANSINFDIILTAQNGYKGTVLFTFLAKPQGLSVQPTQVFPDDSDDTDEYVPQDEDATQTTSISYGLPSSTTGWDLAVVGIDSVDSSITSTNQTPIANL</sequence>
<protein>
    <submittedName>
        <fullName evidence="2">Uncharacterized protein</fullName>
    </submittedName>
</protein>
<feature type="compositionally biased region" description="Acidic residues" evidence="1">
    <location>
        <begin position="56"/>
        <end position="71"/>
    </location>
</feature>
<evidence type="ECO:0000313" key="3">
    <source>
        <dbReference type="Proteomes" id="UP000317093"/>
    </source>
</evidence>
<dbReference type="Proteomes" id="UP000317093">
    <property type="component" value="Chromosome"/>
</dbReference>
<dbReference type="KEGG" id="knv:Pan216_12490"/>
<organism evidence="2 3">
    <name type="scientific">Kolteria novifilia</name>
    <dbReference type="NCBI Taxonomy" id="2527975"/>
    <lineage>
        <taxon>Bacteria</taxon>
        <taxon>Pseudomonadati</taxon>
        <taxon>Planctomycetota</taxon>
        <taxon>Planctomycetia</taxon>
        <taxon>Kolteriales</taxon>
        <taxon>Kolteriaceae</taxon>
        <taxon>Kolteria</taxon>
    </lineage>
</organism>
<reference evidence="2 3" key="1">
    <citation type="submission" date="2019-02" db="EMBL/GenBank/DDBJ databases">
        <title>Deep-cultivation of Planctomycetes and their phenomic and genomic characterization uncovers novel biology.</title>
        <authorList>
            <person name="Wiegand S."/>
            <person name="Jogler M."/>
            <person name="Boedeker C."/>
            <person name="Pinto D."/>
            <person name="Vollmers J."/>
            <person name="Rivas-Marin E."/>
            <person name="Kohn T."/>
            <person name="Peeters S.H."/>
            <person name="Heuer A."/>
            <person name="Rast P."/>
            <person name="Oberbeckmann S."/>
            <person name="Bunk B."/>
            <person name="Jeske O."/>
            <person name="Meyerdierks A."/>
            <person name="Storesund J.E."/>
            <person name="Kallscheuer N."/>
            <person name="Luecker S."/>
            <person name="Lage O.M."/>
            <person name="Pohl T."/>
            <person name="Merkel B.J."/>
            <person name="Hornburger P."/>
            <person name="Mueller R.-W."/>
            <person name="Bruemmer F."/>
            <person name="Labrenz M."/>
            <person name="Spormann A.M."/>
            <person name="Op den Camp H."/>
            <person name="Overmann J."/>
            <person name="Amann R."/>
            <person name="Jetten M.S.M."/>
            <person name="Mascher T."/>
            <person name="Medema M.H."/>
            <person name="Devos D.P."/>
            <person name="Kaster A.-K."/>
            <person name="Ovreas L."/>
            <person name="Rohde M."/>
            <person name="Galperin M.Y."/>
            <person name="Jogler C."/>
        </authorList>
    </citation>
    <scope>NUCLEOTIDE SEQUENCE [LARGE SCALE GENOMIC DNA]</scope>
    <source>
        <strain evidence="2 3">Pan216</strain>
    </source>
</reference>
<proteinExistence type="predicted"/>
<gene>
    <name evidence="2" type="ORF">Pan216_12490</name>
</gene>
<dbReference type="EMBL" id="CP036279">
    <property type="protein sequence ID" value="QDU60410.1"/>
    <property type="molecule type" value="Genomic_DNA"/>
</dbReference>
<accession>A0A518B0B6</accession>